<accession>A0ABD2P8F1</accession>
<keyword evidence="1" id="KW-1133">Transmembrane helix</keyword>
<gene>
    <name evidence="2" type="ORF">HHI36_001762</name>
</gene>
<sequence>MKKELKVICSTKAIDLVQSTIQAKRLTFEDRKIRNRASRIQDISSQLKVALIQNPKLSHIETVKPKLEKVLPSKTNLGRKVEYGSLVLNILANSVKALIASIAIYFTIDMGCWKKTYMEPINTHYENPIRSEVAEDDLKSLSTSRY</sequence>
<comment type="caution">
    <text evidence="2">The sequence shown here is derived from an EMBL/GenBank/DDBJ whole genome shotgun (WGS) entry which is preliminary data.</text>
</comment>
<reference evidence="2 3" key="1">
    <citation type="journal article" date="2021" name="BMC Biol.">
        <title>Horizontally acquired antibacterial genes associated with adaptive radiation of ladybird beetles.</title>
        <authorList>
            <person name="Li H.S."/>
            <person name="Tang X.F."/>
            <person name="Huang Y.H."/>
            <person name="Xu Z.Y."/>
            <person name="Chen M.L."/>
            <person name="Du X.Y."/>
            <person name="Qiu B.Y."/>
            <person name="Chen P.T."/>
            <person name="Zhang W."/>
            <person name="Slipinski A."/>
            <person name="Escalona H.E."/>
            <person name="Waterhouse R.M."/>
            <person name="Zwick A."/>
            <person name="Pang H."/>
        </authorList>
    </citation>
    <scope>NUCLEOTIDE SEQUENCE [LARGE SCALE GENOMIC DNA]</scope>
    <source>
        <strain evidence="2">SYSU2018</strain>
    </source>
</reference>
<keyword evidence="1" id="KW-0472">Membrane</keyword>
<keyword evidence="1" id="KW-0812">Transmembrane</keyword>
<evidence type="ECO:0000313" key="2">
    <source>
        <dbReference type="EMBL" id="KAL3287287.1"/>
    </source>
</evidence>
<evidence type="ECO:0000313" key="3">
    <source>
        <dbReference type="Proteomes" id="UP001516400"/>
    </source>
</evidence>
<dbReference type="AlphaFoldDB" id="A0ABD2P8F1"/>
<feature type="transmembrane region" description="Helical" evidence="1">
    <location>
        <begin position="86"/>
        <end position="108"/>
    </location>
</feature>
<organism evidence="2 3">
    <name type="scientific">Cryptolaemus montrouzieri</name>
    <dbReference type="NCBI Taxonomy" id="559131"/>
    <lineage>
        <taxon>Eukaryota</taxon>
        <taxon>Metazoa</taxon>
        <taxon>Ecdysozoa</taxon>
        <taxon>Arthropoda</taxon>
        <taxon>Hexapoda</taxon>
        <taxon>Insecta</taxon>
        <taxon>Pterygota</taxon>
        <taxon>Neoptera</taxon>
        <taxon>Endopterygota</taxon>
        <taxon>Coleoptera</taxon>
        <taxon>Polyphaga</taxon>
        <taxon>Cucujiformia</taxon>
        <taxon>Coccinelloidea</taxon>
        <taxon>Coccinellidae</taxon>
        <taxon>Scymninae</taxon>
        <taxon>Scymnini</taxon>
        <taxon>Cryptolaemus</taxon>
    </lineage>
</organism>
<keyword evidence="3" id="KW-1185">Reference proteome</keyword>
<dbReference type="EMBL" id="JABFTP020000185">
    <property type="protein sequence ID" value="KAL3287287.1"/>
    <property type="molecule type" value="Genomic_DNA"/>
</dbReference>
<evidence type="ECO:0000256" key="1">
    <source>
        <dbReference type="SAM" id="Phobius"/>
    </source>
</evidence>
<name>A0ABD2P8F1_9CUCU</name>
<proteinExistence type="predicted"/>
<dbReference type="Proteomes" id="UP001516400">
    <property type="component" value="Unassembled WGS sequence"/>
</dbReference>
<protein>
    <submittedName>
        <fullName evidence="2">Uncharacterized protein</fullName>
    </submittedName>
</protein>